<organism evidence="4 5">
    <name type="scientific">Cohnella thailandensis</name>
    <dbReference type="NCBI Taxonomy" id="557557"/>
    <lineage>
        <taxon>Bacteria</taxon>
        <taxon>Bacillati</taxon>
        <taxon>Bacillota</taxon>
        <taxon>Bacilli</taxon>
        <taxon>Bacillales</taxon>
        <taxon>Paenibacillaceae</taxon>
        <taxon>Cohnella</taxon>
    </lineage>
</organism>
<dbReference type="Gene3D" id="3.40.630.30">
    <property type="match status" value="1"/>
</dbReference>
<evidence type="ECO:0000313" key="5">
    <source>
        <dbReference type="Proteomes" id="UP000535838"/>
    </source>
</evidence>
<evidence type="ECO:0000313" key="4">
    <source>
        <dbReference type="EMBL" id="MBB6636834.1"/>
    </source>
</evidence>
<keyword evidence="2" id="KW-0012">Acyltransferase</keyword>
<dbReference type="Pfam" id="PF00583">
    <property type="entry name" value="Acetyltransf_1"/>
    <property type="match status" value="1"/>
</dbReference>
<accession>A0A841SY52</accession>
<dbReference type="PROSITE" id="PS51186">
    <property type="entry name" value="GNAT"/>
    <property type="match status" value="1"/>
</dbReference>
<dbReference type="SUPFAM" id="SSF55729">
    <property type="entry name" value="Acyl-CoA N-acyltransferases (Nat)"/>
    <property type="match status" value="1"/>
</dbReference>
<reference evidence="4 5" key="1">
    <citation type="submission" date="2020-08" db="EMBL/GenBank/DDBJ databases">
        <title>Cohnella phylogeny.</title>
        <authorList>
            <person name="Dunlap C."/>
        </authorList>
    </citation>
    <scope>NUCLEOTIDE SEQUENCE [LARGE SCALE GENOMIC DNA]</scope>
    <source>
        <strain evidence="4 5">DSM 25241</strain>
    </source>
</reference>
<dbReference type="RefSeq" id="WP_185122037.1">
    <property type="nucleotide sequence ID" value="NZ_JACJVQ010000019.1"/>
</dbReference>
<keyword evidence="1 4" id="KW-0808">Transferase</keyword>
<dbReference type="InterPro" id="IPR016181">
    <property type="entry name" value="Acyl_CoA_acyltransferase"/>
</dbReference>
<proteinExistence type="predicted"/>
<evidence type="ECO:0000256" key="2">
    <source>
        <dbReference type="ARBA" id="ARBA00023315"/>
    </source>
</evidence>
<dbReference type="Proteomes" id="UP000535838">
    <property type="component" value="Unassembled WGS sequence"/>
</dbReference>
<dbReference type="GO" id="GO:0016747">
    <property type="term" value="F:acyltransferase activity, transferring groups other than amino-acyl groups"/>
    <property type="evidence" value="ECO:0007669"/>
    <property type="project" value="InterPro"/>
</dbReference>
<evidence type="ECO:0000259" key="3">
    <source>
        <dbReference type="PROSITE" id="PS51186"/>
    </source>
</evidence>
<dbReference type="EMBL" id="JACJVQ010000019">
    <property type="protein sequence ID" value="MBB6636834.1"/>
    <property type="molecule type" value="Genomic_DNA"/>
</dbReference>
<dbReference type="PANTHER" id="PTHR43877">
    <property type="entry name" value="AMINOALKYLPHOSPHONATE N-ACETYLTRANSFERASE-RELATED-RELATED"/>
    <property type="match status" value="1"/>
</dbReference>
<dbReference type="AlphaFoldDB" id="A0A841SY52"/>
<dbReference type="CDD" id="cd04301">
    <property type="entry name" value="NAT_SF"/>
    <property type="match status" value="1"/>
</dbReference>
<gene>
    <name evidence="4" type="ORF">H7B67_22125</name>
</gene>
<protein>
    <submittedName>
        <fullName evidence="4">GNAT family N-acetyltransferase</fullName>
    </submittedName>
</protein>
<name>A0A841SY52_9BACL</name>
<feature type="domain" description="N-acetyltransferase" evidence="3">
    <location>
        <begin position="24"/>
        <end position="177"/>
    </location>
</feature>
<comment type="caution">
    <text evidence="4">The sequence shown here is derived from an EMBL/GenBank/DDBJ whole genome shotgun (WGS) entry which is preliminary data.</text>
</comment>
<evidence type="ECO:0000256" key="1">
    <source>
        <dbReference type="ARBA" id="ARBA00022679"/>
    </source>
</evidence>
<keyword evidence="5" id="KW-1185">Reference proteome</keyword>
<sequence>MLDMEIRRPTADDVLKVSAFFRTVVTDTFRKEGIGDLVADREEEIRTKENYLRLDLESNGEDRCFLIAVVGDDIVGTIEFGPASELILRCTDGSYVGLMEVGTVFVHPDLQGQGVGNRLLKAIFSVLHTRGFEEFCLDSGYRGSQAVWRHKFGEPEYWLKDYWGDGADHMIWRLKIRDLI</sequence>
<dbReference type="InterPro" id="IPR000182">
    <property type="entry name" value="GNAT_dom"/>
</dbReference>
<dbReference type="InterPro" id="IPR050832">
    <property type="entry name" value="Bact_Acetyltransf"/>
</dbReference>